<dbReference type="AlphaFoldDB" id="A0A6G1GAX9"/>
<dbReference type="GO" id="GO:0005730">
    <property type="term" value="C:nucleolus"/>
    <property type="evidence" value="ECO:0007669"/>
    <property type="project" value="TreeGrafter"/>
</dbReference>
<dbReference type="OrthoDB" id="5304887at2759"/>
<evidence type="ECO:0000313" key="10">
    <source>
        <dbReference type="RefSeq" id="XP_033536815.1"/>
    </source>
</evidence>
<keyword evidence="4" id="KW-0963">Cytoplasm</keyword>
<evidence type="ECO:0000313" key="9">
    <source>
        <dbReference type="Proteomes" id="UP000504638"/>
    </source>
</evidence>
<keyword evidence="6" id="KW-0539">Nucleus</keyword>
<dbReference type="InterPro" id="IPR053278">
    <property type="entry name" value="Pre-60S_factor_ECM1"/>
</dbReference>
<feature type="compositionally biased region" description="Basic residues" evidence="7">
    <location>
        <begin position="55"/>
        <end position="73"/>
    </location>
</feature>
<feature type="region of interest" description="Disordered" evidence="7">
    <location>
        <begin position="1"/>
        <end position="82"/>
    </location>
</feature>
<dbReference type="GeneID" id="54419523"/>
<reference evidence="10" key="2">
    <citation type="submission" date="2020-04" db="EMBL/GenBank/DDBJ databases">
        <authorList>
            <consortium name="NCBI Genome Project"/>
        </authorList>
    </citation>
    <scope>NUCLEOTIDE SEQUENCE</scope>
    <source>
        <strain evidence="10">CBS 781.70</strain>
    </source>
</reference>
<dbReference type="Pfam" id="PF09135">
    <property type="entry name" value="Alb1"/>
    <property type="match status" value="1"/>
</dbReference>
<evidence type="ECO:0000256" key="3">
    <source>
        <dbReference type="ARBA" id="ARBA00022448"/>
    </source>
</evidence>
<reference evidence="8 10" key="1">
    <citation type="submission" date="2020-01" db="EMBL/GenBank/DDBJ databases">
        <authorList>
            <consortium name="DOE Joint Genome Institute"/>
            <person name="Haridas S."/>
            <person name="Albert R."/>
            <person name="Binder M."/>
            <person name="Bloem J."/>
            <person name="Labutti K."/>
            <person name="Salamov A."/>
            <person name="Andreopoulos B."/>
            <person name="Baker S.E."/>
            <person name="Barry K."/>
            <person name="Bills G."/>
            <person name="Bluhm B.H."/>
            <person name="Cannon C."/>
            <person name="Castanera R."/>
            <person name="Culley D.E."/>
            <person name="Daum C."/>
            <person name="Ezra D."/>
            <person name="Gonzalez J.B."/>
            <person name="Henrissat B."/>
            <person name="Kuo A."/>
            <person name="Liang C."/>
            <person name="Lipzen A."/>
            <person name="Lutzoni F."/>
            <person name="Magnuson J."/>
            <person name="Mondo S."/>
            <person name="Nolan M."/>
            <person name="Ohm R."/>
            <person name="Pangilinan J."/>
            <person name="Park H.-J."/>
            <person name="Ramirez L."/>
            <person name="Alfaro M."/>
            <person name="Sun H."/>
            <person name="Tritt A."/>
            <person name="Yoshinaga Y."/>
            <person name="Zwiers L.-H."/>
            <person name="Turgeon B.G."/>
            <person name="Goodwin S.B."/>
            <person name="Spatafora J.W."/>
            <person name="Crous P.W."/>
            <person name="Grigoriev I.V."/>
        </authorList>
    </citation>
    <scope>NUCLEOTIDE SEQUENCE</scope>
    <source>
        <strain evidence="8 10">CBS 781.70</strain>
    </source>
</reference>
<dbReference type="EMBL" id="ML975152">
    <property type="protein sequence ID" value="KAF1815184.1"/>
    <property type="molecule type" value="Genomic_DNA"/>
</dbReference>
<dbReference type="PANTHER" id="PTHR28280:SF1">
    <property type="entry name" value="SHUTTLING PRE-60S FACTOR ECM1"/>
    <property type="match status" value="1"/>
</dbReference>
<evidence type="ECO:0000256" key="2">
    <source>
        <dbReference type="ARBA" id="ARBA00004496"/>
    </source>
</evidence>
<proteinExistence type="predicted"/>
<evidence type="ECO:0000256" key="7">
    <source>
        <dbReference type="SAM" id="MobiDB-lite"/>
    </source>
</evidence>
<reference evidence="10" key="3">
    <citation type="submission" date="2025-04" db="UniProtKB">
        <authorList>
            <consortium name="RefSeq"/>
        </authorList>
    </citation>
    <scope>IDENTIFICATION</scope>
    <source>
        <strain evidence="10">CBS 781.70</strain>
    </source>
</reference>
<keyword evidence="5" id="KW-0690">Ribosome biogenesis</keyword>
<evidence type="ECO:0000256" key="4">
    <source>
        <dbReference type="ARBA" id="ARBA00022490"/>
    </source>
</evidence>
<evidence type="ECO:0000256" key="6">
    <source>
        <dbReference type="ARBA" id="ARBA00023242"/>
    </source>
</evidence>
<dbReference type="PANTHER" id="PTHR28280">
    <property type="entry name" value="SHUTTLING PRE-60S FACTOR ECM1"/>
    <property type="match status" value="1"/>
</dbReference>
<sequence length="190" mass="20930">MGKTPKPKNREFSVHSRTARRHVSPPLNPDQTVKSVETGTSAVGRPDVLSPHSAGVHKRTKQKSLTRQQRLRHEKGMERADANVAKLEAKVQKSTGRHSTVKSRKTDWLDVNGKLKTGSMFAALEIDDMEMKGSFYKDQARREAKGSPERTAKPRARDVKQTDADESGRKLDLPIMVKGPEGVPSIGAAG</sequence>
<gene>
    <name evidence="8 10" type="ORF">P152DRAFT_456234</name>
</gene>
<dbReference type="InterPro" id="IPR022784">
    <property type="entry name" value="Ribosome_bgen_Alb1"/>
</dbReference>
<evidence type="ECO:0008006" key="11">
    <source>
        <dbReference type="Google" id="ProtNLM"/>
    </source>
</evidence>
<dbReference type="RefSeq" id="XP_033536815.1">
    <property type="nucleotide sequence ID" value="XM_033678953.1"/>
</dbReference>
<feature type="region of interest" description="Disordered" evidence="7">
    <location>
        <begin position="137"/>
        <end position="190"/>
    </location>
</feature>
<name>A0A6G1GAX9_9PEZI</name>
<dbReference type="GO" id="GO:0005737">
    <property type="term" value="C:cytoplasm"/>
    <property type="evidence" value="ECO:0007669"/>
    <property type="project" value="UniProtKB-SubCell"/>
</dbReference>
<accession>A0A6G1GAX9</accession>
<dbReference type="GO" id="GO:0030687">
    <property type="term" value="C:preribosome, large subunit precursor"/>
    <property type="evidence" value="ECO:0007669"/>
    <property type="project" value="TreeGrafter"/>
</dbReference>
<organism evidence="8">
    <name type="scientific">Eremomyces bilateralis CBS 781.70</name>
    <dbReference type="NCBI Taxonomy" id="1392243"/>
    <lineage>
        <taxon>Eukaryota</taxon>
        <taxon>Fungi</taxon>
        <taxon>Dikarya</taxon>
        <taxon>Ascomycota</taxon>
        <taxon>Pezizomycotina</taxon>
        <taxon>Dothideomycetes</taxon>
        <taxon>Dothideomycetes incertae sedis</taxon>
        <taxon>Eremomycetales</taxon>
        <taxon>Eremomycetaceae</taxon>
        <taxon>Eremomyces</taxon>
    </lineage>
</organism>
<evidence type="ECO:0000256" key="5">
    <source>
        <dbReference type="ARBA" id="ARBA00022517"/>
    </source>
</evidence>
<protein>
    <recommendedName>
        <fullName evidence="11">Alb1-domain-containing protein</fullName>
    </recommendedName>
</protein>
<feature type="compositionally biased region" description="Basic and acidic residues" evidence="7">
    <location>
        <begin position="138"/>
        <end position="172"/>
    </location>
</feature>
<keyword evidence="3" id="KW-0813">Transport</keyword>
<dbReference type="GO" id="GO:0000055">
    <property type="term" value="P:ribosomal large subunit export from nucleus"/>
    <property type="evidence" value="ECO:0007669"/>
    <property type="project" value="TreeGrafter"/>
</dbReference>
<evidence type="ECO:0000256" key="1">
    <source>
        <dbReference type="ARBA" id="ARBA00004123"/>
    </source>
</evidence>
<keyword evidence="9" id="KW-1185">Reference proteome</keyword>
<feature type="compositionally biased region" description="Polar residues" evidence="7">
    <location>
        <begin position="29"/>
        <end position="41"/>
    </location>
</feature>
<evidence type="ECO:0000313" key="8">
    <source>
        <dbReference type="EMBL" id="KAF1815184.1"/>
    </source>
</evidence>
<comment type="subcellular location">
    <subcellularLocation>
        <location evidence="2">Cytoplasm</location>
    </subcellularLocation>
    <subcellularLocation>
        <location evidence="1">Nucleus</location>
    </subcellularLocation>
</comment>
<dbReference type="Proteomes" id="UP000504638">
    <property type="component" value="Unplaced"/>
</dbReference>